<feature type="transmembrane region" description="Helical" evidence="5">
    <location>
        <begin position="60"/>
        <end position="78"/>
    </location>
</feature>
<dbReference type="Proteomes" id="UP000028878">
    <property type="component" value="Unassembled WGS sequence"/>
</dbReference>
<gene>
    <name evidence="6" type="ORF">BN948_03171</name>
</gene>
<keyword evidence="3 5" id="KW-1133">Transmembrane helix</keyword>
<dbReference type="AlphaFoldDB" id="A0A1L1PTT6"/>
<evidence type="ECO:0000313" key="6">
    <source>
        <dbReference type="EMBL" id="CDN88735.1"/>
    </source>
</evidence>
<dbReference type="GO" id="GO:0005886">
    <property type="term" value="C:plasma membrane"/>
    <property type="evidence" value="ECO:0007669"/>
    <property type="project" value="UniProtKB-SubCell"/>
</dbReference>
<dbReference type="InterPro" id="IPR037185">
    <property type="entry name" value="EmrE-like"/>
</dbReference>
<feature type="transmembrane region" description="Helical" evidence="5">
    <location>
        <begin position="84"/>
        <end position="103"/>
    </location>
</feature>
<dbReference type="PANTHER" id="PTHR36116">
    <property type="entry name" value="UPF0060 MEMBRANE PROTEIN YNFA"/>
    <property type="match status" value="1"/>
</dbReference>
<evidence type="ECO:0000256" key="5">
    <source>
        <dbReference type="HAMAP-Rule" id="MF_00010"/>
    </source>
</evidence>
<dbReference type="PANTHER" id="PTHR36116:SF1">
    <property type="entry name" value="UPF0060 MEMBRANE PROTEIN YNFA"/>
    <property type="match status" value="1"/>
</dbReference>
<accession>A0A1L1PTT6</accession>
<evidence type="ECO:0000256" key="4">
    <source>
        <dbReference type="ARBA" id="ARBA00023136"/>
    </source>
</evidence>
<protein>
    <submittedName>
        <fullName evidence="6">Uncharacterized protein</fullName>
    </submittedName>
</protein>
<evidence type="ECO:0000313" key="7">
    <source>
        <dbReference type="Proteomes" id="UP000028878"/>
    </source>
</evidence>
<dbReference type="EMBL" id="CCAE010000028">
    <property type="protein sequence ID" value="CDN88735.1"/>
    <property type="molecule type" value="Genomic_DNA"/>
</dbReference>
<organism evidence="6 7">
    <name type="scientific">Hydrogenophaga intermedia</name>
    <dbReference type="NCBI Taxonomy" id="65786"/>
    <lineage>
        <taxon>Bacteria</taxon>
        <taxon>Pseudomonadati</taxon>
        <taxon>Pseudomonadota</taxon>
        <taxon>Betaproteobacteria</taxon>
        <taxon>Burkholderiales</taxon>
        <taxon>Comamonadaceae</taxon>
        <taxon>Hydrogenophaga</taxon>
    </lineage>
</organism>
<dbReference type="SUPFAM" id="SSF103481">
    <property type="entry name" value="Multidrug resistance efflux transporter EmrE"/>
    <property type="match status" value="1"/>
</dbReference>
<comment type="subcellular location">
    <subcellularLocation>
        <location evidence="5">Cell membrane</location>
        <topology evidence="5">Multi-pass membrane protein</topology>
    </subcellularLocation>
</comment>
<dbReference type="HAMAP" id="MF_00010">
    <property type="entry name" value="UPF0060"/>
    <property type="match status" value="1"/>
</dbReference>
<dbReference type="RefSeq" id="WP_009519441.1">
    <property type="nucleotide sequence ID" value="NZ_CCAE010000028.1"/>
</dbReference>
<evidence type="ECO:0000256" key="3">
    <source>
        <dbReference type="ARBA" id="ARBA00022989"/>
    </source>
</evidence>
<dbReference type="Pfam" id="PF02694">
    <property type="entry name" value="UPF0060"/>
    <property type="match status" value="1"/>
</dbReference>
<dbReference type="NCBIfam" id="NF002586">
    <property type="entry name" value="PRK02237.1"/>
    <property type="match status" value="1"/>
</dbReference>
<name>A0A1L1PTT6_HYDIT</name>
<evidence type="ECO:0000256" key="1">
    <source>
        <dbReference type="ARBA" id="ARBA00022475"/>
    </source>
</evidence>
<keyword evidence="7" id="KW-1185">Reference proteome</keyword>
<proteinExistence type="inferred from homology"/>
<feature type="transmembrane region" description="Helical" evidence="5">
    <location>
        <begin position="5"/>
        <end position="24"/>
    </location>
</feature>
<feature type="transmembrane region" description="Helical" evidence="5">
    <location>
        <begin position="30"/>
        <end position="48"/>
    </location>
</feature>
<comment type="similarity">
    <text evidence="5">Belongs to the UPF0060 family.</text>
</comment>
<reference evidence="7" key="1">
    <citation type="submission" date="2014-11" db="EMBL/GenBank/DDBJ databases">
        <title>Draft genome sequence of Hydrogenophaga intermedia S1.</title>
        <authorList>
            <person name="Gan H.M."/>
            <person name="Chew T.H."/>
            <person name="Stolz A."/>
        </authorList>
    </citation>
    <scope>NUCLEOTIDE SEQUENCE [LARGE SCALE GENOMIC DNA]</scope>
    <source>
        <strain evidence="7">S1</strain>
    </source>
</reference>
<sequence length="106" mass="11489">MKTLLLYTVTALAEILGCFLPLLWLRQQAAGWWALPLAALSLMVFVWLLTLHDAPSGRVYAAYGGVYVSVAVAWLWAVDGVRPSTWDAAGVAITLAGMALIAFQPR</sequence>
<keyword evidence="1 5" id="KW-1003">Cell membrane</keyword>
<keyword evidence="4 5" id="KW-0472">Membrane</keyword>
<dbReference type="InterPro" id="IPR003844">
    <property type="entry name" value="UPF0060"/>
</dbReference>
<keyword evidence="2 5" id="KW-0812">Transmembrane</keyword>
<evidence type="ECO:0000256" key="2">
    <source>
        <dbReference type="ARBA" id="ARBA00022692"/>
    </source>
</evidence>